<feature type="transmembrane region" description="Helical" evidence="3">
    <location>
        <begin position="272"/>
        <end position="294"/>
    </location>
</feature>
<comment type="caution">
    <text evidence="4">The sequence shown here is derived from an EMBL/GenBank/DDBJ whole genome shotgun (WGS) entry which is preliminary data.</text>
</comment>
<sequence>MTSTPDRAFLFVALFKYTVAFIYLGAIGGLMVVATKADEIKLQVYAMKSLCAPIYLFFAGLNLLGALSLIVPRRCFCFRSWMRRSCTTIVPQQKWVHFVVCFQACEILAQLLQAYGLSFYTVNPFIALGYTSLVGLAALLNAWPLLLPHHRRQGLLISSLTSFILATGFFGVVGIPPMVSAVIYPHDTYSIHWTTRNTLLWRYLLPNTFGDLVEKVLLFTMSWYNVQRLVTSATRTACIDVRTEVLLDVVKSSPSDCPSHTGTSLAFRNKMYGILAIFNISTGIFIGIVVATVVNDAPSCPKECIYSTVPWFSTQCHCIYYHYDCREHSSVNFTELLLTNLLGPDLFQLHYSWCPMQFGLNVTLLEPFHQLYGITIEFSNMTTWHLDPGKTWPASIMSINVRYSSLEYIPPALLTLPTYCQTLTIAHGSNITILPDSAAKAWANLAWLILNDNRLNELPSWVQNFTEIERLGLSTNNFSMLPIAALAVLPRLSKVELAQNMIQEFPTPLLAAIPSIKLDLSNNPLLLKFPISSRLTNSVASRKILLDGTNYCKGAESLDGCRPVCSRYCSNNELEDSVCQMNCYSEICQWDKNDCANGSSQ</sequence>
<keyword evidence="3" id="KW-0472">Membrane</keyword>
<keyword evidence="3" id="KW-0812">Transmembrane</keyword>
<reference evidence="4 5" key="1">
    <citation type="journal article" date="2014" name="Genome Biol. Evol.">
        <title>The secreted proteins of Achlya hypogyna and Thraustotheca clavata identify the ancestral oomycete secretome and reveal gene acquisitions by horizontal gene transfer.</title>
        <authorList>
            <person name="Misner I."/>
            <person name="Blouin N."/>
            <person name="Leonard G."/>
            <person name="Richards T.A."/>
            <person name="Lane C.E."/>
        </authorList>
    </citation>
    <scope>NUCLEOTIDE SEQUENCE [LARGE SCALE GENOMIC DNA]</scope>
    <source>
        <strain evidence="4 5">ATCC 34112</strain>
    </source>
</reference>
<dbReference type="PANTHER" id="PTHR24366:SF96">
    <property type="entry name" value="LEUCINE RICH REPEAT CONTAINING 53"/>
    <property type="match status" value="1"/>
</dbReference>
<dbReference type="EMBL" id="JNBS01002418">
    <property type="protein sequence ID" value="OQR91478.1"/>
    <property type="molecule type" value="Genomic_DNA"/>
</dbReference>
<keyword evidence="3" id="KW-1133">Transmembrane helix</keyword>
<gene>
    <name evidence="4" type="ORF">THRCLA_22462</name>
</gene>
<evidence type="ECO:0000256" key="1">
    <source>
        <dbReference type="ARBA" id="ARBA00022614"/>
    </source>
</evidence>
<evidence type="ECO:0000313" key="4">
    <source>
        <dbReference type="EMBL" id="OQR91478.1"/>
    </source>
</evidence>
<evidence type="ECO:0000313" key="5">
    <source>
        <dbReference type="Proteomes" id="UP000243217"/>
    </source>
</evidence>
<feature type="transmembrane region" description="Helical" evidence="3">
    <location>
        <begin position="54"/>
        <end position="75"/>
    </location>
</feature>
<feature type="transmembrane region" description="Helical" evidence="3">
    <location>
        <begin position="155"/>
        <end position="184"/>
    </location>
</feature>
<dbReference type="Gene3D" id="3.30.300.320">
    <property type="match status" value="1"/>
</dbReference>
<protein>
    <recommendedName>
        <fullName evidence="6">LNR domain-containing protein</fullName>
    </recommendedName>
</protein>
<dbReference type="STRING" id="74557.A0A1V9Z0F0"/>
<dbReference type="AlphaFoldDB" id="A0A1V9Z0F0"/>
<keyword evidence="5" id="KW-1185">Reference proteome</keyword>
<name>A0A1V9Z0F0_9STRA</name>
<dbReference type="InterPro" id="IPR032675">
    <property type="entry name" value="LRR_dom_sf"/>
</dbReference>
<dbReference type="SUPFAM" id="SSF52058">
    <property type="entry name" value="L domain-like"/>
    <property type="match status" value="1"/>
</dbReference>
<accession>A0A1V9Z0F0</accession>
<dbReference type="OrthoDB" id="70219at2759"/>
<proteinExistence type="predicted"/>
<keyword evidence="1" id="KW-0433">Leucine-rich repeat</keyword>
<organism evidence="4 5">
    <name type="scientific">Thraustotheca clavata</name>
    <dbReference type="NCBI Taxonomy" id="74557"/>
    <lineage>
        <taxon>Eukaryota</taxon>
        <taxon>Sar</taxon>
        <taxon>Stramenopiles</taxon>
        <taxon>Oomycota</taxon>
        <taxon>Saprolegniomycetes</taxon>
        <taxon>Saprolegniales</taxon>
        <taxon>Achlyaceae</taxon>
        <taxon>Thraustotheca</taxon>
    </lineage>
</organism>
<dbReference type="Gene3D" id="3.80.10.10">
    <property type="entry name" value="Ribonuclease Inhibitor"/>
    <property type="match status" value="1"/>
</dbReference>
<dbReference type="Proteomes" id="UP000243217">
    <property type="component" value="Unassembled WGS sequence"/>
</dbReference>
<keyword evidence="2" id="KW-0677">Repeat</keyword>
<feature type="transmembrane region" description="Helical" evidence="3">
    <location>
        <begin position="122"/>
        <end position="143"/>
    </location>
</feature>
<evidence type="ECO:0000256" key="3">
    <source>
        <dbReference type="SAM" id="Phobius"/>
    </source>
</evidence>
<evidence type="ECO:0000256" key="2">
    <source>
        <dbReference type="ARBA" id="ARBA00022737"/>
    </source>
</evidence>
<dbReference type="PANTHER" id="PTHR24366">
    <property type="entry name" value="IG(IMMUNOGLOBULIN) AND LRR(LEUCINE RICH REPEAT) DOMAINS"/>
    <property type="match status" value="1"/>
</dbReference>
<feature type="transmembrane region" description="Helical" evidence="3">
    <location>
        <begin position="9"/>
        <end position="34"/>
    </location>
</feature>
<evidence type="ECO:0008006" key="6">
    <source>
        <dbReference type="Google" id="ProtNLM"/>
    </source>
</evidence>